<sequence>MDWRAAVSFSERLAKIVKITHNYKLAYPNVPPVDVSKEAQALEGGAYADAGSFADYEHCCNSIIEELSPEIASSGNANAQQAAEDEDKDLLAGPHADIGKYKGAVHFRNGLFSEVYKARKPDAGTGSKAQNGSLVALKLTTPAMMSAPHDSEREARILSKAKSEEKNIVPLLETFSLSGGRFVLVFEYMPWDLDHLLQKQISSRTQIQSIIKDLFVALAHIHSLGILHRDIKPSNILLKSPSGPAFLTDFGIAWLDGDKASEPADQKITDVGTTHYRAPELLFGNHRYGSSLDMWAAGCAVAEAACLNGQPLFDSGELGSDLALIQSHFKILGTPDLKVWPGAKDCDDWGKMEFYRYAPKPWEEVLPSCDGRARDLVSKLVAYESSTRLTAAEALRHEYFQS</sequence>
<reference evidence="8 9" key="1">
    <citation type="submission" date="2024-04" db="EMBL/GenBank/DDBJ databases">
        <title>Phyllosticta paracitricarpa is synonymous to the EU quarantine fungus P. citricarpa based on phylogenomic analyses.</title>
        <authorList>
            <consortium name="Lawrence Berkeley National Laboratory"/>
            <person name="Van ingen-buijs V.A."/>
            <person name="Van westerhoven A.C."/>
            <person name="Haridas S."/>
            <person name="Skiadas P."/>
            <person name="Martin F."/>
            <person name="Groenewald J.Z."/>
            <person name="Crous P.W."/>
            <person name="Seidl M.F."/>
        </authorList>
    </citation>
    <scope>NUCLEOTIDE SEQUENCE [LARGE SCALE GENOMIC DNA]</scope>
    <source>
        <strain evidence="8 9">CPC 17464</strain>
    </source>
</reference>
<dbReference type="InterPro" id="IPR008271">
    <property type="entry name" value="Ser/Thr_kinase_AS"/>
</dbReference>
<dbReference type="InterPro" id="IPR000719">
    <property type="entry name" value="Prot_kinase_dom"/>
</dbReference>
<keyword evidence="8" id="KW-0132">Cell division</keyword>
<dbReference type="EMBL" id="JBBPEH010000010">
    <property type="protein sequence ID" value="KAK7533034.1"/>
    <property type="molecule type" value="Genomic_DNA"/>
</dbReference>
<dbReference type="Gene3D" id="3.30.200.20">
    <property type="entry name" value="Phosphorylase Kinase, domain 1"/>
    <property type="match status" value="1"/>
</dbReference>
<evidence type="ECO:0000313" key="8">
    <source>
        <dbReference type="EMBL" id="KAK7533034.1"/>
    </source>
</evidence>
<dbReference type="SUPFAM" id="SSF56112">
    <property type="entry name" value="Protein kinase-like (PK-like)"/>
    <property type="match status" value="1"/>
</dbReference>
<proteinExistence type="inferred from homology"/>
<dbReference type="InterPro" id="IPR050108">
    <property type="entry name" value="CDK"/>
</dbReference>
<dbReference type="Pfam" id="PF00069">
    <property type="entry name" value="Pkinase"/>
    <property type="match status" value="1"/>
</dbReference>
<dbReference type="EC" id="2.7.11.22" evidence="2"/>
<gene>
    <name evidence="8" type="ORF">J3D65DRAFT_634125</name>
</gene>
<comment type="catalytic activity">
    <reaction evidence="5">
        <text>L-threonyl-[protein] + ATP = O-phospho-L-threonyl-[protein] + ADP + H(+)</text>
        <dbReference type="Rhea" id="RHEA:46608"/>
        <dbReference type="Rhea" id="RHEA-COMP:11060"/>
        <dbReference type="Rhea" id="RHEA-COMP:11605"/>
        <dbReference type="ChEBI" id="CHEBI:15378"/>
        <dbReference type="ChEBI" id="CHEBI:30013"/>
        <dbReference type="ChEBI" id="CHEBI:30616"/>
        <dbReference type="ChEBI" id="CHEBI:61977"/>
        <dbReference type="ChEBI" id="CHEBI:456216"/>
        <dbReference type="EC" id="2.7.11.22"/>
    </reaction>
</comment>
<dbReference type="GO" id="GO:0016301">
    <property type="term" value="F:kinase activity"/>
    <property type="evidence" value="ECO:0007669"/>
    <property type="project" value="UniProtKB-KW"/>
</dbReference>
<dbReference type="RefSeq" id="XP_066652427.1">
    <property type="nucleotide sequence ID" value="XM_066801196.1"/>
</dbReference>
<evidence type="ECO:0000259" key="7">
    <source>
        <dbReference type="PROSITE" id="PS50011"/>
    </source>
</evidence>
<keyword evidence="8" id="KW-0418">Kinase</keyword>
<name>A0ABR1LCR9_9PEZI</name>
<evidence type="ECO:0000256" key="6">
    <source>
        <dbReference type="ARBA" id="ARBA00048367"/>
    </source>
</evidence>
<dbReference type="Proteomes" id="UP001360953">
    <property type="component" value="Unassembled WGS sequence"/>
</dbReference>
<dbReference type="Gene3D" id="1.10.510.10">
    <property type="entry name" value="Transferase(Phosphotransferase) domain 1"/>
    <property type="match status" value="1"/>
</dbReference>
<evidence type="ECO:0000256" key="5">
    <source>
        <dbReference type="ARBA" id="ARBA00047811"/>
    </source>
</evidence>
<keyword evidence="9" id="KW-1185">Reference proteome</keyword>
<dbReference type="PROSITE" id="PS00108">
    <property type="entry name" value="PROTEIN_KINASE_ST"/>
    <property type="match status" value="1"/>
</dbReference>
<keyword evidence="4" id="KW-0067">ATP-binding</keyword>
<feature type="domain" description="Protein kinase" evidence="7">
    <location>
        <begin position="101"/>
        <end position="400"/>
    </location>
</feature>
<evidence type="ECO:0000313" key="9">
    <source>
        <dbReference type="Proteomes" id="UP001360953"/>
    </source>
</evidence>
<keyword evidence="3" id="KW-0547">Nucleotide-binding</keyword>
<keyword evidence="8" id="KW-0131">Cell cycle</keyword>
<evidence type="ECO:0000256" key="2">
    <source>
        <dbReference type="ARBA" id="ARBA00012425"/>
    </source>
</evidence>
<dbReference type="PANTHER" id="PTHR24056:SF576">
    <property type="entry name" value="SERINE_THREONINE-PROTEIN KINASE CSK1"/>
    <property type="match status" value="1"/>
</dbReference>
<keyword evidence="8" id="KW-0808">Transferase</keyword>
<dbReference type="InterPro" id="IPR011009">
    <property type="entry name" value="Kinase-like_dom_sf"/>
</dbReference>
<dbReference type="GeneID" id="92034102"/>
<accession>A0ABR1LCR9</accession>
<comment type="caution">
    <text evidence="8">The sequence shown here is derived from an EMBL/GenBank/DDBJ whole genome shotgun (WGS) entry which is preliminary data.</text>
</comment>
<comment type="catalytic activity">
    <reaction evidence="6">
        <text>L-seryl-[protein] + ATP = O-phospho-L-seryl-[protein] + ADP + H(+)</text>
        <dbReference type="Rhea" id="RHEA:17989"/>
        <dbReference type="Rhea" id="RHEA-COMP:9863"/>
        <dbReference type="Rhea" id="RHEA-COMP:11604"/>
        <dbReference type="ChEBI" id="CHEBI:15378"/>
        <dbReference type="ChEBI" id="CHEBI:29999"/>
        <dbReference type="ChEBI" id="CHEBI:30616"/>
        <dbReference type="ChEBI" id="CHEBI:83421"/>
        <dbReference type="ChEBI" id="CHEBI:456216"/>
        <dbReference type="EC" id="2.7.11.22"/>
    </reaction>
</comment>
<protein>
    <recommendedName>
        <fullName evidence="2">cyclin-dependent kinase</fullName>
        <ecNumber evidence="2">2.7.11.22</ecNumber>
    </recommendedName>
</protein>
<dbReference type="PROSITE" id="PS50011">
    <property type="entry name" value="PROTEIN_KINASE_DOM"/>
    <property type="match status" value="1"/>
</dbReference>
<evidence type="ECO:0000256" key="3">
    <source>
        <dbReference type="ARBA" id="ARBA00022741"/>
    </source>
</evidence>
<organism evidence="8 9">
    <name type="scientific">Phyllosticta citribraziliensis</name>
    <dbReference type="NCBI Taxonomy" id="989973"/>
    <lineage>
        <taxon>Eukaryota</taxon>
        <taxon>Fungi</taxon>
        <taxon>Dikarya</taxon>
        <taxon>Ascomycota</taxon>
        <taxon>Pezizomycotina</taxon>
        <taxon>Dothideomycetes</taxon>
        <taxon>Dothideomycetes incertae sedis</taxon>
        <taxon>Botryosphaeriales</taxon>
        <taxon>Phyllostictaceae</taxon>
        <taxon>Phyllosticta</taxon>
    </lineage>
</organism>
<dbReference type="PANTHER" id="PTHR24056">
    <property type="entry name" value="CELL DIVISION PROTEIN KINASE"/>
    <property type="match status" value="1"/>
</dbReference>
<dbReference type="GO" id="GO:0051301">
    <property type="term" value="P:cell division"/>
    <property type="evidence" value="ECO:0007669"/>
    <property type="project" value="UniProtKB-KW"/>
</dbReference>
<dbReference type="SMART" id="SM00220">
    <property type="entry name" value="S_TKc"/>
    <property type="match status" value="1"/>
</dbReference>
<comment type="similarity">
    <text evidence="1">Belongs to the protein kinase superfamily. CMGC Ser/Thr protein kinase family. CDC2/CDKX subfamily.</text>
</comment>
<evidence type="ECO:0000256" key="4">
    <source>
        <dbReference type="ARBA" id="ARBA00022840"/>
    </source>
</evidence>
<evidence type="ECO:0000256" key="1">
    <source>
        <dbReference type="ARBA" id="ARBA00006485"/>
    </source>
</evidence>